<dbReference type="PANTHER" id="PTHR43244">
    <property type="match status" value="1"/>
</dbReference>
<dbReference type="PANTHER" id="PTHR43244:SF2">
    <property type="entry name" value="CONSERVED HYPOTHETICAL ALANINE AND PROLINE-RICH PROTEIN"/>
    <property type="match status" value="1"/>
</dbReference>
<dbReference type="AlphaFoldDB" id="A0A2A7NFE8"/>
<comment type="caution">
    <text evidence="3">The sequence shown here is derived from an EMBL/GenBank/DDBJ whole genome shotgun (WGS) entry which is preliminary data.</text>
</comment>
<dbReference type="Gene3D" id="3.20.20.30">
    <property type="entry name" value="Luciferase-like domain"/>
    <property type="match status" value="1"/>
</dbReference>
<evidence type="ECO:0000313" key="2">
    <source>
        <dbReference type="EMBL" id="GFG52679.1"/>
    </source>
</evidence>
<reference evidence="2 5" key="2">
    <citation type="journal article" date="2019" name="Emerg. Microbes Infect.">
        <title>Comprehensive subspecies identification of 175 nontuberculous mycobacteria species based on 7547 genomic profiles.</title>
        <authorList>
            <person name="Matsumoto Y."/>
            <person name="Kinjo T."/>
            <person name="Motooka D."/>
            <person name="Nabeya D."/>
            <person name="Jung N."/>
            <person name="Uechi K."/>
            <person name="Horii T."/>
            <person name="Iida T."/>
            <person name="Fujita J."/>
            <person name="Nakamura S."/>
        </authorList>
    </citation>
    <scope>NUCLEOTIDE SEQUENCE [LARGE SCALE GENOMIC DNA]</scope>
    <source>
        <strain evidence="2 5">JCM 6377</strain>
    </source>
</reference>
<dbReference type="SUPFAM" id="SSF51679">
    <property type="entry name" value="Bacterial luciferase-like"/>
    <property type="match status" value="1"/>
</dbReference>
<protein>
    <submittedName>
        <fullName evidence="3">LLM class F420-dependent oxidoreductase</fullName>
    </submittedName>
</protein>
<dbReference type="EMBL" id="PDCP01000002">
    <property type="protein sequence ID" value="PEG42832.1"/>
    <property type="molecule type" value="Genomic_DNA"/>
</dbReference>
<dbReference type="InterPro" id="IPR036661">
    <property type="entry name" value="Luciferase-like_sf"/>
</dbReference>
<sequence>MKFDARLSSEGSSALATGSISRWAEEIGVAGLWAGENKHDAFLPLAVAAEYTSRIQLGTAVAIAFSRSPMVTAQLAWDLQRRSRGRFLLGLGTQVKPHVLRRFSMPWDRPVARLRDYVCALRAIWHSFQSGEPLNYAGRFYRHNLLPPVFNPGPLDHPHIPVAIAGVSPALISLAGEMCDGLHVHPFHTPAYIRSVVLPEVGKGAASAGRAAAEVELSTSTFVITGDSGEERERQRAAVKSRIAFYASTPAYRVVLNVHGWDAISEKLHAMSRQGRWDEMSDCVTDEMVSAFAVEADPGDVGAALRERYDGLVDRVALFEFMLPGERDDFWRELARECRDQPQEAAT</sequence>
<dbReference type="GO" id="GO:0016705">
    <property type="term" value="F:oxidoreductase activity, acting on paired donors, with incorporation or reduction of molecular oxygen"/>
    <property type="evidence" value="ECO:0007669"/>
    <property type="project" value="InterPro"/>
</dbReference>
<dbReference type="InterPro" id="IPR019919">
    <property type="entry name" value="Lucif-like_OxRdtase_MSMEG_2256"/>
</dbReference>
<dbReference type="InterPro" id="IPR011251">
    <property type="entry name" value="Luciferase-like_dom"/>
</dbReference>
<keyword evidence="4" id="KW-1185">Reference proteome</keyword>
<reference evidence="3 4" key="1">
    <citation type="submission" date="2017-10" db="EMBL/GenBank/DDBJ databases">
        <title>The new phylogeny of genus Mycobacterium.</title>
        <authorList>
            <person name="Tortoli E."/>
            <person name="Trovato A."/>
            <person name="Cirillo D.M."/>
        </authorList>
    </citation>
    <scope>NUCLEOTIDE SEQUENCE [LARGE SCALE GENOMIC DNA]</scope>
    <source>
        <strain evidence="3 4">CCUG37673</strain>
    </source>
</reference>
<accession>A0A2A7NFE8</accession>
<dbReference type="EMBL" id="BLKS01000001">
    <property type="protein sequence ID" value="GFG52679.1"/>
    <property type="molecule type" value="Genomic_DNA"/>
</dbReference>
<dbReference type="NCBIfam" id="TIGR03617">
    <property type="entry name" value="F420_MSMEG_2256"/>
    <property type="match status" value="1"/>
</dbReference>
<evidence type="ECO:0000313" key="4">
    <source>
        <dbReference type="Proteomes" id="UP000220914"/>
    </source>
</evidence>
<dbReference type="Proteomes" id="UP000465302">
    <property type="component" value="Unassembled WGS sequence"/>
</dbReference>
<dbReference type="RefSeq" id="WP_097938016.1">
    <property type="nucleotide sequence ID" value="NZ_BLKS01000001.1"/>
</dbReference>
<reference evidence="2" key="3">
    <citation type="submission" date="2020-02" db="EMBL/GenBank/DDBJ databases">
        <authorList>
            <person name="Matsumoto Y."/>
            <person name="Motooka D."/>
            <person name="Nakamura S."/>
        </authorList>
    </citation>
    <scope>NUCLEOTIDE SEQUENCE</scope>
    <source>
        <strain evidence="2">JCM 6377</strain>
    </source>
</reference>
<dbReference type="Proteomes" id="UP000220914">
    <property type="component" value="Unassembled WGS sequence"/>
</dbReference>
<organism evidence="3 4">
    <name type="scientific">Mycolicibacterium agri</name>
    <name type="common">Mycobacterium agri</name>
    <dbReference type="NCBI Taxonomy" id="36811"/>
    <lineage>
        <taxon>Bacteria</taxon>
        <taxon>Bacillati</taxon>
        <taxon>Actinomycetota</taxon>
        <taxon>Actinomycetes</taxon>
        <taxon>Mycobacteriales</taxon>
        <taxon>Mycobacteriaceae</taxon>
        <taxon>Mycolicibacterium</taxon>
    </lineage>
</organism>
<dbReference type="OrthoDB" id="3284378at2"/>
<dbReference type="CDD" id="cd01097">
    <property type="entry name" value="Tetrahydromethanopterin_reductase"/>
    <property type="match status" value="1"/>
</dbReference>
<evidence type="ECO:0000313" key="5">
    <source>
        <dbReference type="Proteomes" id="UP000465302"/>
    </source>
</evidence>
<feature type="domain" description="Luciferase-like" evidence="1">
    <location>
        <begin position="18"/>
        <end position="314"/>
    </location>
</feature>
<evidence type="ECO:0000259" key="1">
    <source>
        <dbReference type="Pfam" id="PF00296"/>
    </source>
</evidence>
<name>A0A2A7NFE8_MYCAG</name>
<dbReference type="InterPro" id="IPR050564">
    <property type="entry name" value="F420-G6PD/mer"/>
</dbReference>
<evidence type="ECO:0000313" key="3">
    <source>
        <dbReference type="EMBL" id="PEG42832.1"/>
    </source>
</evidence>
<proteinExistence type="predicted"/>
<gene>
    <name evidence="3" type="ORF">CQY20_01500</name>
    <name evidence="2" type="ORF">MAGR_41200</name>
</gene>
<dbReference type="Pfam" id="PF00296">
    <property type="entry name" value="Bac_luciferase"/>
    <property type="match status" value="1"/>
</dbReference>